<dbReference type="InterPro" id="IPR054015">
    <property type="entry name" value="ExsA-like_N"/>
</dbReference>
<dbReference type="RefSeq" id="WP_089334111.1">
    <property type="nucleotide sequence ID" value="NZ_FZNS01000014.1"/>
</dbReference>
<dbReference type="EMBL" id="FZNS01000014">
    <property type="protein sequence ID" value="SNR97086.1"/>
    <property type="molecule type" value="Genomic_DNA"/>
</dbReference>
<evidence type="ECO:0000313" key="6">
    <source>
        <dbReference type="Proteomes" id="UP000198310"/>
    </source>
</evidence>
<dbReference type="PANTHER" id="PTHR46796:SF6">
    <property type="entry name" value="ARAC SUBFAMILY"/>
    <property type="match status" value="1"/>
</dbReference>
<protein>
    <submittedName>
        <fullName evidence="5">AraC-type DNA-binding protein</fullName>
    </submittedName>
</protein>
<dbReference type="AlphaFoldDB" id="A0A239AN30"/>
<dbReference type="InterPro" id="IPR009057">
    <property type="entry name" value="Homeodomain-like_sf"/>
</dbReference>
<evidence type="ECO:0000259" key="4">
    <source>
        <dbReference type="PROSITE" id="PS01124"/>
    </source>
</evidence>
<evidence type="ECO:0000313" key="5">
    <source>
        <dbReference type="EMBL" id="SNR97086.1"/>
    </source>
</evidence>
<keyword evidence="1" id="KW-0805">Transcription regulation</keyword>
<organism evidence="5 6">
    <name type="scientific">Hymenobacter mucosus</name>
    <dbReference type="NCBI Taxonomy" id="1411120"/>
    <lineage>
        <taxon>Bacteria</taxon>
        <taxon>Pseudomonadati</taxon>
        <taxon>Bacteroidota</taxon>
        <taxon>Cytophagia</taxon>
        <taxon>Cytophagales</taxon>
        <taxon>Hymenobacteraceae</taxon>
        <taxon>Hymenobacter</taxon>
    </lineage>
</organism>
<keyword evidence="6" id="KW-1185">Reference proteome</keyword>
<dbReference type="SMART" id="SM00342">
    <property type="entry name" value="HTH_ARAC"/>
    <property type="match status" value="1"/>
</dbReference>
<dbReference type="InterPro" id="IPR050204">
    <property type="entry name" value="AraC_XylS_family_regulators"/>
</dbReference>
<dbReference type="PANTHER" id="PTHR46796">
    <property type="entry name" value="HTH-TYPE TRANSCRIPTIONAL ACTIVATOR RHAS-RELATED"/>
    <property type="match status" value="1"/>
</dbReference>
<dbReference type="GO" id="GO:0003700">
    <property type="term" value="F:DNA-binding transcription factor activity"/>
    <property type="evidence" value="ECO:0007669"/>
    <property type="project" value="InterPro"/>
</dbReference>
<dbReference type="Proteomes" id="UP000198310">
    <property type="component" value="Unassembled WGS sequence"/>
</dbReference>
<dbReference type="InterPro" id="IPR018060">
    <property type="entry name" value="HTH_AraC"/>
</dbReference>
<accession>A0A239AN30</accession>
<evidence type="ECO:0000256" key="3">
    <source>
        <dbReference type="ARBA" id="ARBA00023163"/>
    </source>
</evidence>
<dbReference type="Pfam" id="PF12833">
    <property type="entry name" value="HTH_18"/>
    <property type="match status" value="1"/>
</dbReference>
<evidence type="ECO:0000256" key="1">
    <source>
        <dbReference type="ARBA" id="ARBA00023015"/>
    </source>
</evidence>
<sequence>MPVKQTNPHAEIVLVCNGDRRYGGETIFEENVLVSVLAGELKVVQADRTRYCEAGTTVLLPRKQPATLLKYPKDGVAYQAVVLKLPTALVRAYYAANTPAPAPPASSGLLLFPKSPLLQSLFASLLPYLELEYRLPEKLLQVKVAEVMEILRSLNPQCDAVLADFTEPGKTNLVEFMEANYMFNISLAKFSYLTGRSLTTFKRDFKKAFQLSPQRWLTQKRLALAHYQLAEKKRKPVELYLEVGFENLAHFSYAFKKQFGYPPTALAEHTADQRPAAG</sequence>
<dbReference type="Gene3D" id="1.10.10.60">
    <property type="entry name" value="Homeodomain-like"/>
    <property type="match status" value="1"/>
</dbReference>
<keyword evidence="2 5" id="KW-0238">DNA-binding</keyword>
<proteinExistence type="predicted"/>
<keyword evidence="3" id="KW-0804">Transcription</keyword>
<feature type="domain" description="HTH araC/xylS-type" evidence="4">
    <location>
        <begin position="171"/>
        <end position="269"/>
    </location>
</feature>
<dbReference type="GO" id="GO:0043565">
    <property type="term" value="F:sequence-specific DNA binding"/>
    <property type="evidence" value="ECO:0007669"/>
    <property type="project" value="InterPro"/>
</dbReference>
<dbReference type="SUPFAM" id="SSF46689">
    <property type="entry name" value="Homeodomain-like"/>
    <property type="match status" value="1"/>
</dbReference>
<gene>
    <name evidence="5" type="ORF">SAMN06269173_11414</name>
</gene>
<reference evidence="6" key="1">
    <citation type="submission" date="2017-06" db="EMBL/GenBank/DDBJ databases">
        <authorList>
            <person name="Varghese N."/>
            <person name="Submissions S."/>
        </authorList>
    </citation>
    <scope>NUCLEOTIDE SEQUENCE [LARGE SCALE GENOMIC DNA]</scope>
    <source>
        <strain evidence="6">DSM 28041</strain>
    </source>
</reference>
<name>A0A239AN30_9BACT</name>
<dbReference type="Pfam" id="PF22200">
    <property type="entry name" value="ExsA_N"/>
    <property type="match status" value="1"/>
</dbReference>
<evidence type="ECO:0000256" key="2">
    <source>
        <dbReference type="ARBA" id="ARBA00023125"/>
    </source>
</evidence>
<dbReference type="PROSITE" id="PS01124">
    <property type="entry name" value="HTH_ARAC_FAMILY_2"/>
    <property type="match status" value="1"/>
</dbReference>